<dbReference type="EMBL" id="CP025197">
    <property type="protein sequence ID" value="AUG57535.1"/>
    <property type="molecule type" value="Genomic_DNA"/>
</dbReference>
<dbReference type="SUPFAM" id="SSF53795">
    <property type="entry name" value="PEP carboxykinase-like"/>
    <property type="match status" value="1"/>
</dbReference>
<evidence type="ECO:0000313" key="3">
    <source>
        <dbReference type="Proteomes" id="UP000233534"/>
    </source>
</evidence>
<dbReference type="RefSeq" id="WP_101300986.1">
    <property type="nucleotide sequence ID" value="NZ_CP025197.1"/>
</dbReference>
<dbReference type="KEGG" id="hsc:HVS_08125"/>
<dbReference type="Proteomes" id="UP000233534">
    <property type="component" value="Chromosome"/>
</dbReference>
<reference evidence="1 3" key="1">
    <citation type="submission" date="2017-12" db="EMBL/GenBank/DDBJ databases">
        <title>Complete genome sequence of Herbivorax saccincola GGR1, a novel Cellulosome-producing hydrolytic bacterium in a thermophilic biogas plant, established by Illumina and Nanopore MinION sequencing.</title>
        <authorList>
            <person name="Pechtl A."/>
            <person name="Ruckert C."/>
            <person name="Koeck D.E."/>
            <person name="Maus I."/>
            <person name="Winkler A."/>
            <person name="Kalinowski J."/>
            <person name="Puhler A."/>
            <person name="Schwarz W.W."/>
            <person name="Zverlov V.V."/>
            <person name="Schluter A."/>
            <person name="Liebl W."/>
        </authorList>
    </citation>
    <scope>NUCLEOTIDE SEQUENCE [LARGE SCALE GENOMIC DNA]</scope>
    <source>
        <strain evidence="1">GGR1</strain>
        <strain evidence="3">SR1</strain>
    </source>
</reference>
<dbReference type="Proteomes" id="UP000239720">
    <property type="component" value="Unassembled WGS sequence"/>
</dbReference>
<organism evidence="1 3">
    <name type="scientific">Acetivibrio saccincola</name>
    <dbReference type="NCBI Taxonomy" id="1677857"/>
    <lineage>
        <taxon>Bacteria</taxon>
        <taxon>Bacillati</taxon>
        <taxon>Bacillota</taxon>
        <taxon>Clostridia</taxon>
        <taxon>Eubacteriales</taxon>
        <taxon>Oscillospiraceae</taxon>
        <taxon>Acetivibrio</taxon>
    </lineage>
</organism>
<dbReference type="Pfam" id="PF16260">
    <property type="entry name" value="DUF4914"/>
    <property type="match status" value="1"/>
</dbReference>
<protein>
    <submittedName>
        <fullName evidence="2">DUF4914 domain-containing protein</fullName>
    </submittedName>
</protein>
<accession>A0A2K9EE96</accession>
<reference evidence="2 4" key="2">
    <citation type="journal article" date="2018" name="Syst. Appl. Microbiol.">
        <title>Characterization and high-quality draft genome sequence of Herbivorax saccincola A7, an anaerobic, alkaliphilic, thermophilic, cellulolytic, and xylanolytic bacterium.</title>
        <authorList>
            <person name="Aikawa S."/>
            <person name="Baramee S."/>
            <person name="Sermsathanaswadi J."/>
            <person name="Thianheng P."/>
            <person name="Tachaapaikoon C."/>
            <person name="Shikata A."/>
            <person name="Waeonukul R."/>
            <person name="Pason P."/>
            <person name="Ratanakhanokchai K."/>
            <person name="Kosugi A."/>
        </authorList>
    </citation>
    <scope>NUCLEOTIDE SEQUENCE [LARGE SCALE GENOMIC DNA]</scope>
    <source>
        <strain evidence="2 4">A7</strain>
    </source>
</reference>
<keyword evidence="3" id="KW-1185">Reference proteome</keyword>
<dbReference type="InterPro" id="IPR032583">
    <property type="entry name" value="DUF4914"/>
</dbReference>
<dbReference type="EMBL" id="NEMB01000003">
    <property type="protein sequence ID" value="PQQ67447.1"/>
    <property type="molecule type" value="Genomic_DNA"/>
</dbReference>
<evidence type="ECO:0000313" key="4">
    <source>
        <dbReference type="Proteomes" id="UP000239720"/>
    </source>
</evidence>
<evidence type="ECO:0000313" key="2">
    <source>
        <dbReference type="EMBL" id="PQQ67447.1"/>
    </source>
</evidence>
<dbReference type="AlphaFoldDB" id="A0A2K9EE96"/>
<proteinExistence type="predicted"/>
<sequence>MDKTILKKFIFSKELQEIVEGASKVVVPESRKQLLDMALGNDENIDLFEVAYDIPGKGRVVEATVARCNNGAVVNYEDVYMRRRDPDCLVVADNKDTDKPRYGELYGGDFEPIRQETFEWFKGKELIIMPFMSGSDELGYPSILVAPMNAAFFAASLADLQGFIPKDEIPNNFKPKAAIYLAPTFRHTHFDGKQVVVHNRRSEIHELFSYNLYPGPSAKKGIYGVLIHIGELEGWVTLHASSVKVITPYDNVITIMHEGASGGGKSEMLEPIHKQPDGSIVLCENILTGEATHMVLKETCELHPVTDDMALCHPSLQNDSGKLVVKDAENGWFLRINHITEYGTDPHYEKLTIHPKEPLIFLNLRGVPGSTCLIWEHTMDAPDVPCPNPRVIMPRRFVPQIVDEPVEIDVRSFGVRTPPCTKENPTYGIIGMLHVLPPSIAWLWRLVAPRGHGNPSIIDTEGMTSEGVGSYWPFATGRMVDQANLLLEQIVNTPNTRYILVPNQNIGAYKVDFMPEWIAREYVARRGSAKFRPEQLTESRCPLLGYALNSLKVDGNKIPKGLLQTHMQPEVGIEGYDKGAKILTDFFKKELKQFLSDDLNPLGRKIIECCLSDGSFEDYLDLIKIKL</sequence>
<dbReference type="OrthoDB" id="9763944at2"/>
<name>A0A2K9EE96_9FIRM</name>
<evidence type="ECO:0000313" key="1">
    <source>
        <dbReference type="EMBL" id="AUG57535.1"/>
    </source>
</evidence>
<gene>
    <name evidence="2" type="ORF">B9R14_12290</name>
    <name evidence="1" type="ORF">HVS_08125</name>
</gene>